<reference evidence="1 2" key="1">
    <citation type="submission" date="2023-03" db="EMBL/GenBank/DDBJ databases">
        <title>High recombination rates correlate with genetic variation in Cardiocondyla obscurior ants.</title>
        <authorList>
            <person name="Errbii M."/>
        </authorList>
    </citation>
    <scope>NUCLEOTIDE SEQUENCE [LARGE SCALE GENOMIC DNA]</scope>
    <source>
        <strain evidence="1">Alpha-2009</strain>
        <tissue evidence="1">Whole body</tissue>
    </source>
</reference>
<keyword evidence="2" id="KW-1185">Reference proteome</keyword>
<proteinExistence type="predicted"/>
<dbReference type="Proteomes" id="UP001430953">
    <property type="component" value="Unassembled WGS sequence"/>
</dbReference>
<organism evidence="1 2">
    <name type="scientific">Cardiocondyla obscurior</name>
    <dbReference type="NCBI Taxonomy" id="286306"/>
    <lineage>
        <taxon>Eukaryota</taxon>
        <taxon>Metazoa</taxon>
        <taxon>Ecdysozoa</taxon>
        <taxon>Arthropoda</taxon>
        <taxon>Hexapoda</taxon>
        <taxon>Insecta</taxon>
        <taxon>Pterygota</taxon>
        <taxon>Neoptera</taxon>
        <taxon>Endopterygota</taxon>
        <taxon>Hymenoptera</taxon>
        <taxon>Apocrita</taxon>
        <taxon>Aculeata</taxon>
        <taxon>Formicoidea</taxon>
        <taxon>Formicidae</taxon>
        <taxon>Myrmicinae</taxon>
        <taxon>Cardiocondyla</taxon>
    </lineage>
</organism>
<protein>
    <submittedName>
        <fullName evidence="1">Uncharacterized protein</fullName>
    </submittedName>
</protein>
<dbReference type="AlphaFoldDB" id="A0AAW2GNB7"/>
<comment type="caution">
    <text evidence="1">The sequence shown here is derived from an EMBL/GenBank/DDBJ whole genome shotgun (WGS) entry which is preliminary data.</text>
</comment>
<name>A0AAW2GNB7_9HYME</name>
<dbReference type="EMBL" id="JADYXP020000003">
    <property type="protein sequence ID" value="KAL0127771.1"/>
    <property type="molecule type" value="Genomic_DNA"/>
</dbReference>
<evidence type="ECO:0000313" key="2">
    <source>
        <dbReference type="Proteomes" id="UP001430953"/>
    </source>
</evidence>
<sequence length="155" mass="17624">MSQAKEPLRQNAALADARDACAAMLRSSVLGRSLQIALSLRPDADQDVYTGDTSRSDRKFHSYLANSETISGESSFSCPSSVRQEYSRLLFFAIKFRGSEDSRVCCKENPARRPSFNIRYLERRSRPRRGISYRRSNPKIKSEEETKCFVAEITN</sequence>
<evidence type="ECO:0000313" key="1">
    <source>
        <dbReference type="EMBL" id="KAL0127771.1"/>
    </source>
</evidence>
<accession>A0AAW2GNB7</accession>
<gene>
    <name evidence="1" type="ORF">PUN28_003190</name>
</gene>